<dbReference type="Gene3D" id="3.30.450.270">
    <property type="match status" value="1"/>
</dbReference>
<dbReference type="SUPFAM" id="SSF52172">
    <property type="entry name" value="CheY-like"/>
    <property type="match status" value="1"/>
</dbReference>
<evidence type="ECO:0000256" key="5">
    <source>
        <dbReference type="ARBA" id="ARBA00022606"/>
    </source>
</evidence>
<evidence type="ECO:0000256" key="11">
    <source>
        <dbReference type="ARBA" id="ARBA00023170"/>
    </source>
</evidence>
<organism evidence="15 16">
    <name type="scientific">Neorhizobium turbinariae</name>
    <dbReference type="NCBI Taxonomy" id="2937795"/>
    <lineage>
        <taxon>Bacteria</taxon>
        <taxon>Pseudomonadati</taxon>
        <taxon>Pseudomonadota</taxon>
        <taxon>Alphaproteobacteria</taxon>
        <taxon>Hyphomicrobiales</taxon>
        <taxon>Rhizobiaceae</taxon>
        <taxon>Rhizobium/Agrobacterium group</taxon>
        <taxon>Neorhizobium</taxon>
    </lineage>
</organism>
<accession>A0ABT0ILK2</accession>
<dbReference type="Pfam" id="PF07536">
    <property type="entry name" value="HWE_HK"/>
    <property type="match status" value="1"/>
</dbReference>
<keyword evidence="7" id="KW-0547">Nucleotide-binding</keyword>
<dbReference type="InterPro" id="IPR043150">
    <property type="entry name" value="Phytochrome_PHY_sf"/>
</dbReference>
<dbReference type="SUPFAM" id="SSF55781">
    <property type="entry name" value="GAF domain-like"/>
    <property type="match status" value="2"/>
</dbReference>
<feature type="modified residue" description="4-aspartylphosphate" evidence="12">
    <location>
        <position position="785"/>
    </location>
</feature>
<dbReference type="InterPro" id="IPR001789">
    <property type="entry name" value="Sig_transdc_resp-reg_receiver"/>
</dbReference>
<proteinExistence type="predicted"/>
<evidence type="ECO:0000256" key="9">
    <source>
        <dbReference type="ARBA" id="ARBA00022840"/>
    </source>
</evidence>
<evidence type="ECO:0000256" key="3">
    <source>
        <dbReference type="ARBA" id="ARBA00022543"/>
    </source>
</evidence>
<dbReference type="InterPro" id="IPR016132">
    <property type="entry name" value="Phyto_chromo_attachment"/>
</dbReference>
<keyword evidence="11" id="KW-0675">Receptor</keyword>
<gene>
    <name evidence="15" type="ORF">M0654_02045</name>
</gene>
<evidence type="ECO:0000259" key="13">
    <source>
        <dbReference type="PROSITE" id="PS50046"/>
    </source>
</evidence>
<dbReference type="InterPro" id="IPR013654">
    <property type="entry name" value="PAS_2"/>
</dbReference>
<dbReference type="SUPFAM" id="SSF55785">
    <property type="entry name" value="PYP-like sensor domain (PAS domain)"/>
    <property type="match status" value="1"/>
</dbReference>
<dbReference type="PROSITE" id="PS50046">
    <property type="entry name" value="PHYTOCHROME_2"/>
    <property type="match status" value="1"/>
</dbReference>
<dbReference type="EMBL" id="JALPRY010000001">
    <property type="protein sequence ID" value="MCK8778754.1"/>
    <property type="molecule type" value="Genomic_DNA"/>
</dbReference>
<name>A0ABT0ILK2_9HYPH</name>
<dbReference type="Pfam" id="PF00072">
    <property type="entry name" value="Response_reg"/>
    <property type="match status" value="1"/>
</dbReference>
<dbReference type="SMART" id="SM00448">
    <property type="entry name" value="REC"/>
    <property type="match status" value="1"/>
</dbReference>
<dbReference type="InterPro" id="IPR036890">
    <property type="entry name" value="HATPase_C_sf"/>
</dbReference>
<dbReference type="Gene3D" id="3.30.450.20">
    <property type="entry name" value="PAS domain"/>
    <property type="match status" value="1"/>
</dbReference>
<dbReference type="Proteomes" id="UP001202827">
    <property type="component" value="Unassembled WGS sequence"/>
</dbReference>
<evidence type="ECO:0000256" key="10">
    <source>
        <dbReference type="ARBA" id="ARBA00022991"/>
    </source>
</evidence>
<sequence>MPPMQTVDLTNCDREPIHIPGSIQPHGCLLACDSAGSEILRYSANAPEMLSIGDGLNGKRLEDIVGGEAAHSLRNALATSDDPARPALRHAVRLPSGGIFDIAIHRLASAVILEFEPASTDSDQPLEVARMLISRIRNVGSLDRLSDAAARLTYAMLGYDRVMVYRFEEDGSGKVVSEYKRRDLESFKGQYFPASDIPKQARALYLKNTVRIIADASGERVPIVPELDEAGEPLDLSFAHLRSVSPVHCEYLRNMGVAASMSISIVVDEELWGLIACHHYSPKTLSMPQRVAAETFGEFFSLHLNTLKQRQLMETVSGARRSLDRFLHTASHHDNIGELLRTSLGDFSAMIPCDGIGLWLDGIWSSNGTAPSQELAAELAELIGVAGGGRVWTTSYLSRDLPDSRVSPEDVCGVIAIPLSQRPRDYLFFFRREVVQTLNWAGNPDKSYNVGPLGDRLTPRKSFAIWKELVHHQAQPWTDGDREIADAIRAVLVEIVLHHNELLADERDKADVRQRMLNEELNHRVKNILSIIKALVGHSVDAKVSLQDYIAALKGRIQALALAHDQVVRGSDGGLLCDLLEAELKPYSEGRRTVTLKGPRVWLDSRTFSVMALVLHEMSTNAAKYGALSQDGGRLDIEWSHLPNGDCELNWLEEGGPLVRPPQRSGFGSVLIGRSVPYELDGQATVDYRPEGVKARFLIPSKHIHVETDPAEPVVVSADALPSATNGAASLADLELLLVEDQMLIAADVEAMLADHGINKVTTTPSAADAFRRLKEYTPDFAILDVNLGSGTSLPIAEELIRRDIPFVFATGYSDRSIIPSSFSAPVVRKPYEAATLISAVTNVLVSRTNGTQSS</sequence>
<dbReference type="InterPro" id="IPR011102">
    <property type="entry name" value="Sig_transdc_His_kinase_HWE"/>
</dbReference>
<comment type="catalytic activity">
    <reaction evidence="1">
        <text>ATP + protein L-histidine = ADP + protein N-phospho-L-histidine.</text>
        <dbReference type="EC" id="2.7.13.3"/>
    </reaction>
</comment>
<dbReference type="InterPro" id="IPR029016">
    <property type="entry name" value="GAF-like_dom_sf"/>
</dbReference>
<evidence type="ECO:0000313" key="15">
    <source>
        <dbReference type="EMBL" id="MCK8778754.1"/>
    </source>
</evidence>
<dbReference type="InterPro" id="IPR035965">
    <property type="entry name" value="PAS-like_dom_sf"/>
</dbReference>
<evidence type="ECO:0000256" key="8">
    <source>
        <dbReference type="ARBA" id="ARBA00022777"/>
    </source>
</evidence>
<evidence type="ECO:0000313" key="16">
    <source>
        <dbReference type="Proteomes" id="UP001202827"/>
    </source>
</evidence>
<dbReference type="Pfam" id="PF01590">
    <property type="entry name" value="GAF"/>
    <property type="match status" value="1"/>
</dbReference>
<dbReference type="Pfam" id="PF08446">
    <property type="entry name" value="PAS_2"/>
    <property type="match status" value="1"/>
</dbReference>
<dbReference type="InterPro" id="IPR001294">
    <property type="entry name" value="Phytochrome"/>
</dbReference>
<evidence type="ECO:0000256" key="6">
    <source>
        <dbReference type="ARBA" id="ARBA00022679"/>
    </source>
</evidence>
<keyword evidence="4 12" id="KW-0597">Phosphoprotein</keyword>
<dbReference type="InterPro" id="IPR003018">
    <property type="entry name" value="GAF"/>
</dbReference>
<dbReference type="Gene3D" id="3.30.450.40">
    <property type="match status" value="1"/>
</dbReference>
<dbReference type="PRINTS" id="PR01033">
    <property type="entry name" value="PHYTOCHROME"/>
</dbReference>
<evidence type="ECO:0000256" key="12">
    <source>
        <dbReference type="PROSITE-ProRule" id="PRU00169"/>
    </source>
</evidence>
<reference evidence="15 16" key="1">
    <citation type="submission" date="2022-04" db="EMBL/GenBank/DDBJ databases">
        <title>Rhizobium coralii sp. nov., isolated from coral Turbinaria peltata.</title>
        <authorList>
            <person name="Sun H."/>
        </authorList>
    </citation>
    <scope>NUCLEOTIDE SEQUENCE [LARGE SCALE GENOMIC DNA]</scope>
    <source>
        <strain evidence="15 16">NTR19</strain>
    </source>
</reference>
<dbReference type="InterPro" id="IPR011006">
    <property type="entry name" value="CheY-like_superfamily"/>
</dbReference>
<keyword evidence="8" id="KW-0418">Kinase</keyword>
<dbReference type="SMART" id="SM00065">
    <property type="entry name" value="GAF"/>
    <property type="match status" value="1"/>
</dbReference>
<dbReference type="Gene3D" id="3.30.565.10">
    <property type="entry name" value="Histidine kinase-like ATPase, C-terminal domain"/>
    <property type="match status" value="1"/>
</dbReference>
<keyword evidence="10" id="KW-0157">Chromophore</keyword>
<keyword evidence="5" id="KW-0716">Sensory transduction</keyword>
<dbReference type="InterPro" id="IPR009219">
    <property type="entry name" value="Bactrphtchr_CheY"/>
</dbReference>
<dbReference type="Gene3D" id="3.40.50.2300">
    <property type="match status" value="1"/>
</dbReference>
<evidence type="ECO:0000256" key="7">
    <source>
        <dbReference type="ARBA" id="ARBA00022741"/>
    </source>
</evidence>
<dbReference type="PIRSF" id="PIRSF036397">
    <property type="entry name" value="Bactrphtchrm_rec"/>
    <property type="match status" value="1"/>
</dbReference>
<evidence type="ECO:0000256" key="2">
    <source>
        <dbReference type="ARBA" id="ARBA00012438"/>
    </source>
</evidence>
<feature type="domain" description="Response regulatory" evidence="14">
    <location>
        <begin position="735"/>
        <end position="845"/>
    </location>
</feature>
<protein>
    <recommendedName>
        <fullName evidence="2">histidine kinase</fullName>
        <ecNumber evidence="2">2.7.13.3</ecNumber>
    </recommendedName>
</protein>
<keyword evidence="6" id="KW-0808">Transferase</keyword>
<dbReference type="EC" id="2.7.13.3" evidence="2"/>
<dbReference type="PANTHER" id="PTHR41523">
    <property type="entry name" value="TWO-COMPONENT SYSTEM SENSOR PROTEIN"/>
    <property type="match status" value="1"/>
</dbReference>
<dbReference type="PANTHER" id="PTHR41523:SF8">
    <property type="entry name" value="ETHYLENE RESPONSE SENSOR PROTEIN"/>
    <property type="match status" value="1"/>
</dbReference>
<feature type="domain" description="Phytochrome chromophore attachment site" evidence="13">
    <location>
        <begin position="141"/>
        <end position="298"/>
    </location>
</feature>
<dbReference type="SMART" id="SM00911">
    <property type="entry name" value="HWE_HK"/>
    <property type="match status" value="1"/>
</dbReference>
<evidence type="ECO:0000256" key="1">
    <source>
        <dbReference type="ARBA" id="ARBA00000085"/>
    </source>
</evidence>
<dbReference type="PROSITE" id="PS50110">
    <property type="entry name" value="RESPONSE_REGULATORY"/>
    <property type="match status" value="1"/>
</dbReference>
<keyword evidence="3" id="KW-0600">Photoreceptor protein</keyword>
<keyword evidence="9" id="KW-0067">ATP-binding</keyword>
<keyword evidence="16" id="KW-1185">Reference proteome</keyword>
<comment type="caution">
    <text evidence="15">The sequence shown here is derived from an EMBL/GenBank/DDBJ whole genome shotgun (WGS) entry which is preliminary data.</text>
</comment>
<evidence type="ECO:0000256" key="4">
    <source>
        <dbReference type="ARBA" id="ARBA00022553"/>
    </source>
</evidence>
<dbReference type="Pfam" id="PF00360">
    <property type="entry name" value="PHY"/>
    <property type="match status" value="1"/>
</dbReference>
<dbReference type="RefSeq" id="WP_248681603.1">
    <property type="nucleotide sequence ID" value="NZ_JALPRY010000001.1"/>
</dbReference>
<dbReference type="InterPro" id="IPR013515">
    <property type="entry name" value="Phytochrome_cen-reg"/>
</dbReference>
<evidence type="ECO:0000259" key="14">
    <source>
        <dbReference type="PROSITE" id="PS50110"/>
    </source>
</evidence>